<dbReference type="GO" id="GO:0016846">
    <property type="term" value="F:carbon-sulfur lyase activity"/>
    <property type="evidence" value="ECO:0007669"/>
    <property type="project" value="InterPro"/>
</dbReference>
<evidence type="ECO:0000256" key="2">
    <source>
        <dbReference type="ARBA" id="ARBA00022723"/>
    </source>
</evidence>
<dbReference type="InterPro" id="IPR006913">
    <property type="entry name" value="CENP-V/GFA"/>
</dbReference>
<evidence type="ECO:0000259" key="5">
    <source>
        <dbReference type="PROSITE" id="PS51891"/>
    </source>
</evidence>
<dbReference type="EMBL" id="DMVW01000188">
    <property type="protein sequence ID" value="HAR54063.1"/>
    <property type="molecule type" value="Genomic_DNA"/>
</dbReference>
<feature type="domain" description="CENP-V/GFA" evidence="5">
    <location>
        <begin position="2"/>
        <end position="115"/>
    </location>
</feature>
<dbReference type="SUPFAM" id="SSF51316">
    <property type="entry name" value="Mss4-like"/>
    <property type="match status" value="1"/>
</dbReference>
<comment type="similarity">
    <text evidence="1">Belongs to the Gfa family.</text>
</comment>
<evidence type="ECO:0000313" key="6">
    <source>
        <dbReference type="EMBL" id="HAR54063.1"/>
    </source>
</evidence>
<evidence type="ECO:0000313" key="7">
    <source>
        <dbReference type="Proteomes" id="UP000264719"/>
    </source>
</evidence>
<keyword evidence="3" id="KW-0862">Zinc</keyword>
<dbReference type="InterPro" id="IPR011057">
    <property type="entry name" value="Mss4-like_sf"/>
</dbReference>
<evidence type="ECO:0000256" key="3">
    <source>
        <dbReference type="ARBA" id="ARBA00022833"/>
    </source>
</evidence>
<dbReference type="Proteomes" id="UP000264719">
    <property type="component" value="Unassembled WGS sequence"/>
</dbReference>
<dbReference type="AlphaFoldDB" id="A0A348WHQ1"/>
<proteinExistence type="inferred from homology"/>
<accession>A0A348WHQ1</accession>
<gene>
    <name evidence="6" type="ORF">DCS45_19625</name>
</gene>
<dbReference type="PANTHER" id="PTHR33337">
    <property type="entry name" value="GFA DOMAIN-CONTAINING PROTEIN"/>
    <property type="match status" value="1"/>
</dbReference>
<dbReference type="PANTHER" id="PTHR33337:SF40">
    <property type="entry name" value="CENP-V_GFA DOMAIN-CONTAINING PROTEIN-RELATED"/>
    <property type="match status" value="1"/>
</dbReference>
<dbReference type="Pfam" id="PF04828">
    <property type="entry name" value="GFA"/>
    <property type="match status" value="1"/>
</dbReference>
<evidence type="ECO:0000256" key="4">
    <source>
        <dbReference type="ARBA" id="ARBA00023239"/>
    </source>
</evidence>
<dbReference type="RefSeq" id="WP_339851767.1">
    <property type="nucleotide sequence ID" value="NZ_CAXAXR010000002.1"/>
</dbReference>
<reference evidence="6 7" key="1">
    <citation type="journal article" date="2018" name="Nat. Biotechnol.">
        <title>A standardized bacterial taxonomy based on genome phylogeny substantially revises the tree of life.</title>
        <authorList>
            <person name="Parks D.H."/>
            <person name="Chuvochina M."/>
            <person name="Waite D.W."/>
            <person name="Rinke C."/>
            <person name="Skarshewski A."/>
            <person name="Chaumeil P.A."/>
            <person name="Hugenholtz P."/>
        </authorList>
    </citation>
    <scope>NUCLEOTIDE SEQUENCE [LARGE SCALE GENOMIC DNA]</scope>
    <source>
        <strain evidence="6">UBA9169</strain>
    </source>
</reference>
<evidence type="ECO:0000256" key="1">
    <source>
        <dbReference type="ARBA" id="ARBA00005495"/>
    </source>
</evidence>
<sequence>MMRAACLCGAVRFTSPALEDPLACHCRECRQQSGHYFAAGRARWDALLFEADAGLRWFRASDSASRGFCGTCGATLFWRGDDSPYVRVALGALDGPTGLRLGRHVWTDEAGDYYAIADDLPQEGEG</sequence>
<organism evidence="6 7">
    <name type="scientific">Roseovarius nubinhibens</name>
    <dbReference type="NCBI Taxonomy" id="314263"/>
    <lineage>
        <taxon>Bacteria</taxon>
        <taxon>Pseudomonadati</taxon>
        <taxon>Pseudomonadota</taxon>
        <taxon>Alphaproteobacteria</taxon>
        <taxon>Rhodobacterales</taxon>
        <taxon>Roseobacteraceae</taxon>
        <taxon>Roseovarius</taxon>
    </lineage>
</organism>
<comment type="caution">
    <text evidence="6">The sequence shown here is derived from an EMBL/GenBank/DDBJ whole genome shotgun (WGS) entry which is preliminary data.</text>
</comment>
<protein>
    <submittedName>
        <fullName evidence="6">Aldehyde-activating protein</fullName>
    </submittedName>
</protein>
<keyword evidence="2" id="KW-0479">Metal-binding</keyword>
<dbReference type="GO" id="GO:0046872">
    <property type="term" value="F:metal ion binding"/>
    <property type="evidence" value="ECO:0007669"/>
    <property type="project" value="UniProtKB-KW"/>
</dbReference>
<dbReference type="Gene3D" id="3.90.1590.10">
    <property type="entry name" value="glutathione-dependent formaldehyde- activating enzyme (gfa)"/>
    <property type="match status" value="1"/>
</dbReference>
<keyword evidence="4" id="KW-0456">Lyase</keyword>
<name>A0A348WHQ1_9RHOB</name>
<dbReference type="PROSITE" id="PS51891">
    <property type="entry name" value="CENP_V_GFA"/>
    <property type="match status" value="1"/>
</dbReference>